<dbReference type="EMBL" id="FPBV01000008">
    <property type="protein sequence ID" value="SFU79059.1"/>
    <property type="molecule type" value="Genomic_DNA"/>
</dbReference>
<evidence type="ECO:0000256" key="3">
    <source>
        <dbReference type="ARBA" id="ARBA00022729"/>
    </source>
</evidence>
<name>A0A1I7J1H1_9BACL</name>
<dbReference type="RefSeq" id="WP_074951751.1">
    <property type="nucleotide sequence ID" value="NZ_FPBV01000008.1"/>
</dbReference>
<gene>
    <name evidence="6" type="ORF">SAMN05421543_10862</name>
</gene>
<organism evidence="6 7">
    <name type="scientific">Alicyclobacillus macrosporangiidus</name>
    <dbReference type="NCBI Taxonomy" id="392015"/>
    <lineage>
        <taxon>Bacteria</taxon>
        <taxon>Bacillati</taxon>
        <taxon>Bacillota</taxon>
        <taxon>Bacilli</taxon>
        <taxon>Bacillales</taxon>
        <taxon>Alicyclobacillaceae</taxon>
        <taxon>Alicyclobacillus</taxon>
    </lineage>
</organism>
<sequence length="544" mass="59552">MGTRWYAAGGAAAALLFLLAGCGGTPASTNAASNAGGGTASAGKTLVFGRGGDSVKLDPADVTDGESFRVTEQIYETLVNYKPGTFDIVPGLATDWTTSSDGLKWTFHLRQGVKFQDGTDFNADAVVFNFNRWMDKSNPYHKGDFEYFASMFGGFKGDPGLVLQDVKKVDDYTVEVDLKHPFAPFLADMAMPCFAIASPKDIQDHQGDISRNPVGTGPFTFVSWTQNDKIVLKKNSNYWQNGLPHLDQVVFQVIQDNKARLNALQSGELDIIDGVNPADVQTIKSDPNLQLFLRPSNNVGYLAFNTQKKPFNDVRVRQAINMAIDKKAIVDAYFNGLAEPAATPLPPTMWGNDPSIQSYPVDIEKAKQLLAEAGYPNGFQTELWVMPVARPYMPDPPKIAAAIQADLKKIGIDARIVTYDWATYLKKTANGEHTMCLLGWNGDNGDPDDFLYVLLDSDNAKAPAQNVAFYVNPQVHQLLTQAQKETDQQKRAQLYQQAEQIIYKEAPWVPLDHSTPPLAASKKVTGFVPSPTGSDSLLNVDIQG</sequence>
<dbReference type="PANTHER" id="PTHR30290:SF9">
    <property type="entry name" value="OLIGOPEPTIDE-BINDING PROTEIN APPA"/>
    <property type="match status" value="1"/>
</dbReference>
<dbReference type="PANTHER" id="PTHR30290">
    <property type="entry name" value="PERIPLASMIC BINDING COMPONENT OF ABC TRANSPORTER"/>
    <property type="match status" value="1"/>
</dbReference>
<dbReference type="InterPro" id="IPR030678">
    <property type="entry name" value="Peptide/Ni-bd"/>
</dbReference>
<keyword evidence="7" id="KW-1185">Reference proteome</keyword>
<dbReference type="PIRSF" id="PIRSF002741">
    <property type="entry name" value="MppA"/>
    <property type="match status" value="1"/>
</dbReference>
<proteinExistence type="inferred from homology"/>
<dbReference type="Gene3D" id="3.10.105.10">
    <property type="entry name" value="Dipeptide-binding Protein, Domain 3"/>
    <property type="match status" value="1"/>
</dbReference>
<evidence type="ECO:0000313" key="6">
    <source>
        <dbReference type="EMBL" id="SFU79059.1"/>
    </source>
</evidence>
<dbReference type="STRING" id="392015.SAMN05421543_10862"/>
<accession>A0A1I7J1H1</accession>
<dbReference type="Proteomes" id="UP000183508">
    <property type="component" value="Unassembled WGS sequence"/>
</dbReference>
<dbReference type="eggNOG" id="COG0747">
    <property type="taxonomic scope" value="Bacteria"/>
</dbReference>
<evidence type="ECO:0000256" key="2">
    <source>
        <dbReference type="ARBA" id="ARBA00022448"/>
    </source>
</evidence>
<dbReference type="InterPro" id="IPR039424">
    <property type="entry name" value="SBP_5"/>
</dbReference>
<comment type="similarity">
    <text evidence="1">Belongs to the bacterial solute-binding protein 5 family.</text>
</comment>
<dbReference type="SUPFAM" id="SSF53850">
    <property type="entry name" value="Periplasmic binding protein-like II"/>
    <property type="match status" value="1"/>
</dbReference>
<evidence type="ECO:0000256" key="4">
    <source>
        <dbReference type="SAM" id="SignalP"/>
    </source>
</evidence>
<dbReference type="GO" id="GO:0043190">
    <property type="term" value="C:ATP-binding cassette (ABC) transporter complex"/>
    <property type="evidence" value="ECO:0007669"/>
    <property type="project" value="InterPro"/>
</dbReference>
<dbReference type="CDD" id="cd08493">
    <property type="entry name" value="PBP2_DppA_like"/>
    <property type="match status" value="1"/>
</dbReference>
<dbReference type="GO" id="GO:1904680">
    <property type="term" value="F:peptide transmembrane transporter activity"/>
    <property type="evidence" value="ECO:0007669"/>
    <property type="project" value="TreeGrafter"/>
</dbReference>
<dbReference type="Gene3D" id="3.90.76.10">
    <property type="entry name" value="Dipeptide-binding Protein, Domain 1"/>
    <property type="match status" value="1"/>
</dbReference>
<dbReference type="PROSITE" id="PS51257">
    <property type="entry name" value="PROKAR_LIPOPROTEIN"/>
    <property type="match status" value="1"/>
</dbReference>
<feature type="domain" description="Solute-binding protein family 5" evidence="5">
    <location>
        <begin position="88"/>
        <end position="460"/>
    </location>
</feature>
<evidence type="ECO:0000313" key="7">
    <source>
        <dbReference type="Proteomes" id="UP000183508"/>
    </source>
</evidence>
<dbReference type="Pfam" id="PF00496">
    <property type="entry name" value="SBP_bac_5"/>
    <property type="match status" value="1"/>
</dbReference>
<dbReference type="InterPro" id="IPR000914">
    <property type="entry name" value="SBP_5_dom"/>
</dbReference>
<keyword evidence="2" id="KW-0813">Transport</keyword>
<dbReference type="Gene3D" id="3.40.190.10">
    <property type="entry name" value="Periplasmic binding protein-like II"/>
    <property type="match status" value="1"/>
</dbReference>
<evidence type="ECO:0000259" key="5">
    <source>
        <dbReference type="Pfam" id="PF00496"/>
    </source>
</evidence>
<feature type="signal peptide" evidence="4">
    <location>
        <begin position="1"/>
        <end position="27"/>
    </location>
</feature>
<evidence type="ECO:0000256" key="1">
    <source>
        <dbReference type="ARBA" id="ARBA00005695"/>
    </source>
</evidence>
<keyword evidence="3 4" id="KW-0732">Signal</keyword>
<feature type="chain" id="PRO_5039594729" evidence="4">
    <location>
        <begin position="28"/>
        <end position="544"/>
    </location>
</feature>
<protein>
    <submittedName>
        <fullName evidence="6">Peptide/nickel transport system substrate-binding protein</fullName>
    </submittedName>
</protein>
<dbReference type="GO" id="GO:0015833">
    <property type="term" value="P:peptide transport"/>
    <property type="evidence" value="ECO:0007669"/>
    <property type="project" value="TreeGrafter"/>
</dbReference>
<dbReference type="GO" id="GO:0042597">
    <property type="term" value="C:periplasmic space"/>
    <property type="evidence" value="ECO:0007669"/>
    <property type="project" value="UniProtKB-ARBA"/>
</dbReference>
<dbReference type="AlphaFoldDB" id="A0A1I7J1H1"/>
<reference evidence="7" key="1">
    <citation type="submission" date="2016-10" db="EMBL/GenBank/DDBJ databases">
        <authorList>
            <person name="Varghese N."/>
        </authorList>
    </citation>
    <scope>NUCLEOTIDE SEQUENCE [LARGE SCALE GENOMIC DNA]</scope>
    <source>
        <strain evidence="7">DSM 17980</strain>
    </source>
</reference>